<feature type="region of interest" description="Disordered" evidence="2">
    <location>
        <begin position="38"/>
        <end position="68"/>
    </location>
</feature>
<sequence>MKLGDGQADEVSSMAEDAVIEVRRKTSFKEAFLGNNVGQKDMEDGFLNEDNVSEDESSDEDKKEDNPYCPTIKVSVEEKRLRFTNDIEFDWVMFGGPWMVADRYLIVRQRQPNFDLERDVINKVLVWNTLQASRGKFARMCVEVDLSKPLLFKFCLRKWVRLIEYEDMHLVCFSCGFYGHRSENCMNGMNMECEEEGEGFILVHLRQKGMVTQRRIEVTNRL</sequence>
<accession>A0ABQ9NAX4</accession>
<dbReference type="EMBL" id="JARPOI010000001">
    <property type="protein sequence ID" value="KAJ9189664.1"/>
    <property type="molecule type" value="Genomic_DNA"/>
</dbReference>
<keyword evidence="1" id="KW-0862">Zinc</keyword>
<organism evidence="4 5">
    <name type="scientific">Hevea brasiliensis</name>
    <name type="common">Para rubber tree</name>
    <name type="synonym">Siphonia brasiliensis</name>
    <dbReference type="NCBI Taxonomy" id="3981"/>
    <lineage>
        <taxon>Eukaryota</taxon>
        <taxon>Viridiplantae</taxon>
        <taxon>Streptophyta</taxon>
        <taxon>Embryophyta</taxon>
        <taxon>Tracheophyta</taxon>
        <taxon>Spermatophyta</taxon>
        <taxon>Magnoliopsida</taxon>
        <taxon>eudicotyledons</taxon>
        <taxon>Gunneridae</taxon>
        <taxon>Pentapetalae</taxon>
        <taxon>rosids</taxon>
        <taxon>fabids</taxon>
        <taxon>Malpighiales</taxon>
        <taxon>Euphorbiaceae</taxon>
        <taxon>Crotonoideae</taxon>
        <taxon>Micrandreae</taxon>
        <taxon>Hevea</taxon>
    </lineage>
</organism>
<gene>
    <name evidence="4" type="ORF">P3X46_000929</name>
</gene>
<comment type="caution">
    <text evidence="4">The sequence shown here is derived from an EMBL/GenBank/DDBJ whole genome shotgun (WGS) entry which is preliminary data.</text>
</comment>
<evidence type="ECO:0000313" key="4">
    <source>
        <dbReference type="EMBL" id="KAJ9189664.1"/>
    </source>
</evidence>
<evidence type="ECO:0000256" key="2">
    <source>
        <dbReference type="SAM" id="MobiDB-lite"/>
    </source>
</evidence>
<dbReference type="Proteomes" id="UP001174677">
    <property type="component" value="Chromosome 1"/>
</dbReference>
<evidence type="ECO:0000259" key="3">
    <source>
        <dbReference type="PROSITE" id="PS50158"/>
    </source>
</evidence>
<dbReference type="PANTHER" id="PTHR31286:SF99">
    <property type="entry name" value="DUF4283 DOMAIN-CONTAINING PROTEIN"/>
    <property type="match status" value="1"/>
</dbReference>
<evidence type="ECO:0000256" key="1">
    <source>
        <dbReference type="PROSITE-ProRule" id="PRU00047"/>
    </source>
</evidence>
<evidence type="ECO:0000313" key="5">
    <source>
        <dbReference type="Proteomes" id="UP001174677"/>
    </source>
</evidence>
<dbReference type="PANTHER" id="PTHR31286">
    <property type="entry name" value="GLYCINE-RICH CELL WALL STRUCTURAL PROTEIN 1.8-LIKE"/>
    <property type="match status" value="1"/>
</dbReference>
<dbReference type="InterPro" id="IPR001878">
    <property type="entry name" value="Znf_CCHC"/>
</dbReference>
<keyword evidence="1" id="KW-0863">Zinc-finger</keyword>
<feature type="compositionally biased region" description="Acidic residues" evidence="2">
    <location>
        <begin position="44"/>
        <end position="59"/>
    </location>
</feature>
<dbReference type="InterPro" id="IPR040256">
    <property type="entry name" value="At4g02000-like"/>
</dbReference>
<name>A0ABQ9NAX4_HEVBR</name>
<proteinExistence type="predicted"/>
<keyword evidence="1" id="KW-0479">Metal-binding</keyword>
<reference evidence="4" key="1">
    <citation type="journal article" date="2023" name="Plant Biotechnol. J.">
        <title>Chromosome-level wild Hevea brasiliensis genome provides new tools for genomic-assisted breeding and valuable loci to elevate rubber yield.</title>
        <authorList>
            <person name="Cheng H."/>
            <person name="Song X."/>
            <person name="Hu Y."/>
            <person name="Wu T."/>
            <person name="Yang Q."/>
            <person name="An Z."/>
            <person name="Feng S."/>
            <person name="Deng Z."/>
            <person name="Wu W."/>
            <person name="Zeng X."/>
            <person name="Tu M."/>
            <person name="Wang X."/>
            <person name="Huang H."/>
        </authorList>
    </citation>
    <scope>NUCLEOTIDE SEQUENCE</scope>
    <source>
        <strain evidence="4">MT/VB/25A 57/8</strain>
    </source>
</reference>
<protein>
    <recommendedName>
        <fullName evidence="3">CCHC-type domain-containing protein</fullName>
    </recommendedName>
</protein>
<keyword evidence="5" id="KW-1185">Reference proteome</keyword>
<dbReference type="PROSITE" id="PS50158">
    <property type="entry name" value="ZF_CCHC"/>
    <property type="match status" value="1"/>
</dbReference>
<feature type="domain" description="CCHC-type" evidence="3">
    <location>
        <begin position="172"/>
        <end position="185"/>
    </location>
</feature>